<organism evidence="5 6">
    <name type="scientific">Tritrichomonas musculus</name>
    <dbReference type="NCBI Taxonomy" id="1915356"/>
    <lineage>
        <taxon>Eukaryota</taxon>
        <taxon>Metamonada</taxon>
        <taxon>Parabasalia</taxon>
        <taxon>Tritrichomonadida</taxon>
        <taxon>Tritrichomonadidae</taxon>
        <taxon>Tritrichomonas</taxon>
    </lineage>
</organism>
<dbReference type="Gene3D" id="1.10.10.1410">
    <property type="match status" value="1"/>
</dbReference>
<dbReference type="HAMAP" id="MF_01478">
    <property type="entry name" value="Ribosomal_L12_arch"/>
    <property type="match status" value="1"/>
</dbReference>
<feature type="compositionally biased region" description="Low complexity" evidence="4">
    <location>
        <begin position="71"/>
        <end position="81"/>
    </location>
</feature>
<proteinExistence type="inferred from homology"/>
<evidence type="ECO:0000256" key="3">
    <source>
        <dbReference type="ARBA" id="ARBA00023274"/>
    </source>
</evidence>
<dbReference type="PANTHER" id="PTHR45696">
    <property type="entry name" value="60S ACIDIC RIBOSOMAL PROTEIN P1"/>
    <property type="match status" value="1"/>
</dbReference>
<gene>
    <name evidence="5" type="ORF">M9Y10_005237</name>
</gene>
<dbReference type="CDD" id="cd05831">
    <property type="entry name" value="Ribosomal_P1"/>
    <property type="match status" value="1"/>
</dbReference>
<comment type="similarity">
    <text evidence="1">Belongs to the eukaryotic ribosomal protein P1/P2 family.</text>
</comment>
<dbReference type="PANTHER" id="PTHR45696:SF10">
    <property type="entry name" value="LARGE RIBOSOMAL SUBUNIT PROTEIN P1"/>
    <property type="match status" value="1"/>
</dbReference>
<dbReference type="Pfam" id="PF00428">
    <property type="entry name" value="Ribosomal_60s"/>
    <property type="match status" value="1"/>
</dbReference>
<protein>
    <submittedName>
        <fullName evidence="5">60S acidic ribosomal protein P1</fullName>
    </submittedName>
</protein>
<dbReference type="GO" id="GO:0005840">
    <property type="term" value="C:ribosome"/>
    <property type="evidence" value="ECO:0007669"/>
    <property type="project" value="UniProtKB-KW"/>
</dbReference>
<keyword evidence="2 5" id="KW-0689">Ribosomal protein</keyword>
<sequence>MASPELACVYAALILNDDGIEITADKLNSLINAAGVKIESYWVDLFAEYFKNHNVSDLIKGTNLGGAPAAAAGGAAGAPAEAAEEKKEEKKEEEEVEMAGGFDDLFG</sequence>
<keyword evidence="3" id="KW-0687">Ribonucleoprotein</keyword>
<feature type="region of interest" description="Disordered" evidence="4">
    <location>
        <begin position="71"/>
        <end position="107"/>
    </location>
</feature>
<name>A0ABR2JKN0_9EUKA</name>
<dbReference type="InterPro" id="IPR027534">
    <property type="entry name" value="Ribosomal_P1/P2"/>
</dbReference>
<dbReference type="Proteomes" id="UP001470230">
    <property type="component" value="Unassembled WGS sequence"/>
</dbReference>
<evidence type="ECO:0000313" key="5">
    <source>
        <dbReference type="EMBL" id="KAK8878464.1"/>
    </source>
</evidence>
<evidence type="ECO:0000256" key="1">
    <source>
        <dbReference type="ARBA" id="ARBA00005436"/>
    </source>
</evidence>
<reference evidence="5 6" key="1">
    <citation type="submission" date="2024-04" db="EMBL/GenBank/DDBJ databases">
        <title>Tritrichomonas musculus Genome.</title>
        <authorList>
            <person name="Alves-Ferreira E."/>
            <person name="Grigg M."/>
            <person name="Lorenzi H."/>
            <person name="Galac M."/>
        </authorList>
    </citation>
    <scope>NUCLEOTIDE SEQUENCE [LARGE SCALE GENOMIC DNA]</scope>
    <source>
        <strain evidence="5 6">EAF2021</strain>
    </source>
</reference>
<comment type="caution">
    <text evidence="5">The sequence shown here is derived from an EMBL/GenBank/DDBJ whole genome shotgun (WGS) entry which is preliminary data.</text>
</comment>
<dbReference type="EMBL" id="JAPFFF010000011">
    <property type="protein sequence ID" value="KAK8878464.1"/>
    <property type="molecule type" value="Genomic_DNA"/>
</dbReference>
<accession>A0ABR2JKN0</accession>
<dbReference type="InterPro" id="IPR038716">
    <property type="entry name" value="P1/P2_N_sf"/>
</dbReference>
<evidence type="ECO:0000313" key="6">
    <source>
        <dbReference type="Proteomes" id="UP001470230"/>
    </source>
</evidence>
<evidence type="ECO:0000256" key="2">
    <source>
        <dbReference type="ARBA" id="ARBA00022980"/>
    </source>
</evidence>
<evidence type="ECO:0000256" key="4">
    <source>
        <dbReference type="SAM" id="MobiDB-lite"/>
    </source>
</evidence>
<keyword evidence="6" id="KW-1185">Reference proteome</keyword>